<evidence type="ECO:0000313" key="2">
    <source>
        <dbReference type="Proteomes" id="UP000022835"/>
    </source>
</evidence>
<gene>
    <name evidence="1" type="ORF">Y900_011740</name>
</gene>
<evidence type="ECO:0000313" key="1">
    <source>
        <dbReference type="EMBL" id="KDE99593.1"/>
    </source>
</evidence>
<accession>A0A064CLJ7</accession>
<keyword evidence="2" id="KW-1185">Reference proteome</keyword>
<comment type="caution">
    <text evidence="1">The sequence shown here is derived from an EMBL/GenBank/DDBJ whole genome shotgun (WGS) entry which is preliminary data.</text>
</comment>
<sequence>MDMAGVLRMQIEETVTTAQSPANRAYNLGRELNQGRELEYVARDWSELAAAWIGKWGRI</sequence>
<proteinExistence type="predicted"/>
<dbReference type="AlphaFoldDB" id="A0A064CLJ7"/>
<dbReference type="Proteomes" id="UP000022835">
    <property type="component" value="Unassembled WGS sequence"/>
</dbReference>
<reference evidence="1" key="1">
    <citation type="submission" date="2014-05" db="EMBL/GenBank/DDBJ databases">
        <title>Genome sequence of Mycobacterium aromaticivorans strain JS19b1T (= DSM 45407T).</title>
        <authorList>
            <person name="Kwak Y."/>
            <person name="Park G.-S."/>
            <person name="Li Q.X."/>
            <person name="Lee S.-E."/>
            <person name="Shin J.-H."/>
        </authorList>
    </citation>
    <scope>NUCLEOTIDE SEQUENCE [LARGE SCALE GENOMIC DNA]</scope>
    <source>
        <strain evidence="1">JS19b1</strain>
    </source>
</reference>
<protein>
    <submittedName>
        <fullName evidence="1">Uncharacterized protein</fullName>
    </submittedName>
</protein>
<organism evidence="1 2">
    <name type="scientific">Mycolicibacterium aromaticivorans JS19b1 = JCM 16368</name>
    <dbReference type="NCBI Taxonomy" id="1440774"/>
    <lineage>
        <taxon>Bacteria</taxon>
        <taxon>Bacillati</taxon>
        <taxon>Actinomycetota</taxon>
        <taxon>Actinomycetes</taxon>
        <taxon>Mycobacteriales</taxon>
        <taxon>Mycobacteriaceae</taxon>
        <taxon>Mycolicibacterium</taxon>
    </lineage>
</organism>
<name>A0A064CLJ7_9MYCO</name>
<dbReference type="EMBL" id="JALN02000001">
    <property type="protein sequence ID" value="KDE99593.1"/>
    <property type="molecule type" value="Genomic_DNA"/>
</dbReference>